<dbReference type="GO" id="GO:0046872">
    <property type="term" value="F:metal ion binding"/>
    <property type="evidence" value="ECO:0007669"/>
    <property type="project" value="UniProtKB-KW"/>
</dbReference>
<dbReference type="InterPro" id="IPR012337">
    <property type="entry name" value="RNaseH-like_sf"/>
</dbReference>
<evidence type="ECO:0000256" key="5">
    <source>
        <dbReference type="ARBA" id="ARBA00022723"/>
    </source>
</evidence>
<name>A0A699J986_TANCI</name>
<feature type="domain" description="Integrase catalytic" evidence="17">
    <location>
        <begin position="481"/>
        <end position="563"/>
    </location>
</feature>
<reference evidence="18" key="1">
    <citation type="journal article" date="2019" name="Sci. Rep.">
        <title>Draft genome of Tanacetum cinerariifolium, the natural source of mosquito coil.</title>
        <authorList>
            <person name="Yamashiro T."/>
            <person name="Shiraishi A."/>
            <person name="Satake H."/>
            <person name="Nakayama K."/>
        </authorList>
    </citation>
    <scope>NUCLEOTIDE SEQUENCE</scope>
</reference>
<keyword evidence="13" id="KW-0808">Transferase</keyword>
<evidence type="ECO:0000256" key="13">
    <source>
        <dbReference type="ARBA" id="ARBA00022932"/>
    </source>
</evidence>
<dbReference type="PANTHER" id="PTHR42648">
    <property type="entry name" value="TRANSPOSASE, PUTATIVE-RELATED"/>
    <property type="match status" value="1"/>
</dbReference>
<keyword evidence="10" id="KW-0460">Magnesium</keyword>
<comment type="function">
    <text evidence="1">The aspartyl protease (PR) mediates the proteolytic cleavages of the Gag and Gag-Pol polyproteins after assembly of the VLP.</text>
</comment>
<evidence type="ECO:0000256" key="15">
    <source>
        <dbReference type="ARBA" id="ARBA00023172"/>
    </source>
</evidence>
<evidence type="ECO:0000256" key="14">
    <source>
        <dbReference type="ARBA" id="ARBA00023113"/>
    </source>
</evidence>
<feature type="non-terminal residue" evidence="18">
    <location>
        <position position="1"/>
    </location>
</feature>
<evidence type="ECO:0000256" key="6">
    <source>
        <dbReference type="ARBA" id="ARBA00022741"/>
    </source>
</evidence>
<keyword evidence="14" id="KW-0917">Virion maturation</keyword>
<dbReference type="GO" id="GO:0003964">
    <property type="term" value="F:RNA-directed DNA polymerase activity"/>
    <property type="evidence" value="ECO:0007669"/>
    <property type="project" value="UniProtKB-KW"/>
</dbReference>
<dbReference type="GO" id="GO:0003887">
    <property type="term" value="F:DNA-directed DNA polymerase activity"/>
    <property type="evidence" value="ECO:0007669"/>
    <property type="project" value="UniProtKB-KW"/>
</dbReference>
<keyword evidence="13" id="KW-0239">DNA-directed DNA polymerase</keyword>
<keyword evidence="4" id="KW-0540">Nuclease</keyword>
<feature type="compositionally biased region" description="Basic and acidic residues" evidence="16">
    <location>
        <begin position="190"/>
        <end position="202"/>
    </location>
</feature>
<evidence type="ECO:0000259" key="17">
    <source>
        <dbReference type="PROSITE" id="PS50994"/>
    </source>
</evidence>
<evidence type="ECO:0000256" key="8">
    <source>
        <dbReference type="ARBA" id="ARBA00022801"/>
    </source>
</evidence>
<keyword evidence="11" id="KW-0229">DNA integration</keyword>
<dbReference type="PANTHER" id="PTHR42648:SF11">
    <property type="entry name" value="TRANSPOSON TY4-P GAG-POL POLYPROTEIN"/>
    <property type="match status" value="1"/>
</dbReference>
<organism evidence="18">
    <name type="scientific">Tanacetum cinerariifolium</name>
    <name type="common">Dalmatian daisy</name>
    <name type="synonym">Chrysanthemum cinerariifolium</name>
    <dbReference type="NCBI Taxonomy" id="118510"/>
    <lineage>
        <taxon>Eukaryota</taxon>
        <taxon>Viridiplantae</taxon>
        <taxon>Streptophyta</taxon>
        <taxon>Embryophyta</taxon>
        <taxon>Tracheophyta</taxon>
        <taxon>Spermatophyta</taxon>
        <taxon>Magnoliopsida</taxon>
        <taxon>eudicotyledons</taxon>
        <taxon>Gunneridae</taxon>
        <taxon>Pentapetalae</taxon>
        <taxon>asterids</taxon>
        <taxon>campanulids</taxon>
        <taxon>Asterales</taxon>
        <taxon>Asteraceae</taxon>
        <taxon>Asteroideae</taxon>
        <taxon>Anthemideae</taxon>
        <taxon>Anthemidinae</taxon>
        <taxon>Tanacetum</taxon>
    </lineage>
</organism>
<gene>
    <name evidence="18" type="ORF">Tci_590839</name>
</gene>
<keyword evidence="6" id="KW-0547">Nucleotide-binding</keyword>
<dbReference type="GO" id="GO:0015074">
    <property type="term" value="P:DNA integration"/>
    <property type="evidence" value="ECO:0007669"/>
    <property type="project" value="UniProtKB-KW"/>
</dbReference>
<dbReference type="SUPFAM" id="SSF53098">
    <property type="entry name" value="Ribonuclease H-like"/>
    <property type="match status" value="1"/>
</dbReference>
<dbReference type="GO" id="GO:0008233">
    <property type="term" value="F:peptidase activity"/>
    <property type="evidence" value="ECO:0007669"/>
    <property type="project" value="UniProtKB-KW"/>
</dbReference>
<evidence type="ECO:0000256" key="9">
    <source>
        <dbReference type="ARBA" id="ARBA00022840"/>
    </source>
</evidence>
<evidence type="ECO:0000256" key="2">
    <source>
        <dbReference type="ARBA" id="ARBA00022612"/>
    </source>
</evidence>
<feature type="region of interest" description="Disordered" evidence="16">
    <location>
        <begin position="178"/>
        <end position="219"/>
    </location>
</feature>
<dbReference type="InterPro" id="IPR054722">
    <property type="entry name" value="PolX-like_BBD"/>
</dbReference>
<keyword evidence="2" id="KW-1188">Viral release from host cell</keyword>
<dbReference type="CDD" id="cd09272">
    <property type="entry name" value="RNase_HI_RT_Ty1"/>
    <property type="match status" value="1"/>
</dbReference>
<evidence type="ECO:0000256" key="11">
    <source>
        <dbReference type="ARBA" id="ARBA00022908"/>
    </source>
</evidence>
<dbReference type="InterPro" id="IPR001584">
    <property type="entry name" value="Integrase_cat-core"/>
</dbReference>
<evidence type="ECO:0000256" key="12">
    <source>
        <dbReference type="ARBA" id="ARBA00022918"/>
    </source>
</evidence>
<protein>
    <submittedName>
        <fullName evidence="18">Retrovirus-related Pol polyprotein from transposon TNT 1-94</fullName>
    </submittedName>
</protein>
<accession>A0A699J986</accession>
<evidence type="ECO:0000256" key="1">
    <source>
        <dbReference type="ARBA" id="ARBA00002180"/>
    </source>
</evidence>
<sequence>LDHVGCHDSRKSTSGGIQFLGGDKLVSWSSKKQDCTSMSSAEAEYVSLSACCAQHSRTKHIDVRYHFIKEKVEKGIVELFFVGTEYQLADLFTKALPVERFKYLVRRLGMICLTPAELEALENESAWKDFSKSTSVTQTHVSNDFSKPVTAQTLLANKKSILKITNVLVPGMYKLHTNHTQTRTSQLPQDSRKTNKRGDRVMHNNSQGKKQEVEDHRRSVKLSKNKMSVTACNDNLNAKTLNVKSISAKCDSCVLIDKHAMCVFKSVAKPFKETVASESNKNPRNFTRKLYDYLVDIVLFIVDSGCSKHMMGNLKLLINFVEKFLGKVKFGNDQIAPILGYGDLVQGAITIKRVYYVEGLNHNLFSVGQFCDADLEVAFRKSTCFIRDLKGNDLLTGSRGTDLYSITLQDTNCPNPICLMAKATSSQAWLWHRRLSHLNFDTINLLSKNDIVVGLPKLKFVKDHLCSSCELGKAKQKSFHTKLTPSSKRRLQLLHMDLCGPMRVATINGKRYVLVIVDDYSRYTWTHFLRSKDDTPEVLIDFLRLVQRGLQAQVRVVRTDKGT</sequence>
<feature type="compositionally biased region" description="Polar residues" evidence="16">
    <location>
        <begin position="178"/>
        <end position="189"/>
    </location>
</feature>
<dbReference type="Pfam" id="PF13976">
    <property type="entry name" value="gag_pre-integrs"/>
    <property type="match status" value="1"/>
</dbReference>
<dbReference type="AlphaFoldDB" id="A0A699J986"/>
<dbReference type="Gene3D" id="3.30.420.10">
    <property type="entry name" value="Ribonuclease H-like superfamily/Ribonuclease H"/>
    <property type="match status" value="1"/>
</dbReference>
<dbReference type="GO" id="GO:0006508">
    <property type="term" value="P:proteolysis"/>
    <property type="evidence" value="ECO:0007669"/>
    <property type="project" value="UniProtKB-KW"/>
</dbReference>
<evidence type="ECO:0000256" key="7">
    <source>
        <dbReference type="ARBA" id="ARBA00022759"/>
    </source>
</evidence>
<comment type="caution">
    <text evidence="18">The sequence shown here is derived from an EMBL/GenBank/DDBJ whole genome shotgun (WGS) entry which is preliminary data.</text>
</comment>
<dbReference type="InterPro" id="IPR036397">
    <property type="entry name" value="RNaseH_sf"/>
</dbReference>
<evidence type="ECO:0000256" key="3">
    <source>
        <dbReference type="ARBA" id="ARBA00022670"/>
    </source>
</evidence>
<keyword evidence="13" id="KW-0548">Nucleotidyltransferase</keyword>
<evidence type="ECO:0000256" key="10">
    <source>
        <dbReference type="ARBA" id="ARBA00022842"/>
    </source>
</evidence>
<keyword evidence="15" id="KW-0233">DNA recombination</keyword>
<dbReference type="GO" id="GO:0004519">
    <property type="term" value="F:endonuclease activity"/>
    <property type="evidence" value="ECO:0007669"/>
    <property type="project" value="UniProtKB-KW"/>
</dbReference>
<dbReference type="InterPro" id="IPR025724">
    <property type="entry name" value="GAG-pre-integrase_dom"/>
</dbReference>
<dbReference type="EMBL" id="BKCJ010382723">
    <property type="protein sequence ID" value="GFA18867.1"/>
    <property type="molecule type" value="Genomic_DNA"/>
</dbReference>
<dbReference type="Pfam" id="PF22936">
    <property type="entry name" value="Pol_BBD"/>
    <property type="match status" value="1"/>
</dbReference>
<dbReference type="GO" id="GO:0006310">
    <property type="term" value="P:DNA recombination"/>
    <property type="evidence" value="ECO:0007669"/>
    <property type="project" value="UniProtKB-KW"/>
</dbReference>
<keyword evidence="12" id="KW-0695">RNA-directed DNA polymerase</keyword>
<dbReference type="Pfam" id="PF00665">
    <property type="entry name" value="rve"/>
    <property type="match status" value="1"/>
</dbReference>
<dbReference type="PROSITE" id="PS50994">
    <property type="entry name" value="INTEGRASE"/>
    <property type="match status" value="1"/>
</dbReference>
<evidence type="ECO:0000256" key="4">
    <source>
        <dbReference type="ARBA" id="ARBA00022722"/>
    </source>
</evidence>
<keyword evidence="9" id="KW-0067">ATP-binding</keyword>
<dbReference type="GO" id="GO:0003676">
    <property type="term" value="F:nucleic acid binding"/>
    <property type="evidence" value="ECO:0007669"/>
    <property type="project" value="InterPro"/>
</dbReference>
<dbReference type="InterPro" id="IPR039537">
    <property type="entry name" value="Retrotran_Ty1/copia-like"/>
</dbReference>
<evidence type="ECO:0000256" key="16">
    <source>
        <dbReference type="SAM" id="MobiDB-lite"/>
    </source>
</evidence>
<dbReference type="GO" id="GO:0005524">
    <property type="term" value="F:ATP binding"/>
    <property type="evidence" value="ECO:0007669"/>
    <property type="project" value="UniProtKB-KW"/>
</dbReference>
<proteinExistence type="predicted"/>
<evidence type="ECO:0000313" key="18">
    <source>
        <dbReference type="EMBL" id="GFA18867.1"/>
    </source>
</evidence>
<keyword evidence="7" id="KW-0255">Endonuclease</keyword>
<keyword evidence="5" id="KW-0479">Metal-binding</keyword>
<keyword evidence="3" id="KW-0645">Protease</keyword>
<keyword evidence="8" id="KW-0378">Hydrolase</keyword>